<proteinExistence type="predicted"/>
<evidence type="ECO:0000313" key="1">
    <source>
        <dbReference type="EMBL" id="MBX69547.1"/>
    </source>
</evidence>
<dbReference type="EMBL" id="GGEC01089063">
    <property type="protein sequence ID" value="MBX69547.1"/>
    <property type="molecule type" value="Transcribed_RNA"/>
</dbReference>
<sequence>MLEPCPVKAICRGKEKQDAQTVMLHAKAAVMIVYNDTSVTANAKVWLQRDPCVTSRKKSTLSLLYKQRRSA</sequence>
<organism evidence="1">
    <name type="scientific">Rhizophora mucronata</name>
    <name type="common">Asiatic mangrove</name>
    <dbReference type="NCBI Taxonomy" id="61149"/>
    <lineage>
        <taxon>Eukaryota</taxon>
        <taxon>Viridiplantae</taxon>
        <taxon>Streptophyta</taxon>
        <taxon>Embryophyta</taxon>
        <taxon>Tracheophyta</taxon>
        <taxon>Spermatophyta</taxon>
        <taxon>Magnoliopsida</taxon>
        <taxon>eudicotyledons</taxon>
        <taxon>Gunneridae</taxon>
        <taxon>Pentapetalae</taxon>
        <taxon>rosids</taxon>
        <taxon>fabids</taxon>
        <taxon>Malpighiales</taxon>
        <taxon>Rhizophoraceae</taxon>
        <taxon>Rhizophora</taxon>
    </lineage>
</organism>
<name>A0A2P2QRD7_RHIMU</name>
<dbReference type="AlphaFoldDB" id="A0A2P2QRD7"/>
<accession>A0A2P2QRD7</accession>
<protein>
    <submittedName>
        <fullName evidence="1">Uncharacterized protein</fullName>
    </submittedName>
</protein>
<reference evidence="1" key="1">
    <citation type="submission" date="2018-02" db="EMBL/GenBank/DDBJ databases">
        <title>Rhizophora mucronata_Transcriptome.</title>
        <authorList>
            <person name="Meera S.P."/>
            <person name="Sreeshan A."/>
            <person name="Augustine A."/>
        </authorList>
    </citation>
    <scope>NUCLEOTIDE SEQUENCE</scope>
    <source>
        <tissue evidence="1">Leaf</tissue>
    </source>
</reference>